<feature type="transmembrane region" description="Helical" evidence="6">
    <location>
        <begin position="413"/>
        <end position="440"/>
    </location>
</feature>
<keyword evidence="4 6" id="KW-0472">Membrane</keyword>
<organism evidence="7 8">
    <name type="scientific">Rhodococcus rhodochrous KG-21</name>
    <dbReference type="NCBI Taxonomy" id="1441923"/>
    <lineage>
        <taxon>Bacteria</taxon>
        <taxon>Bacillati</taxon>
        <taxon>Actinomycetota</taxon>
        <taxon>Actinomycetes</taxon>
        <taxon>Mycobacteriales</taxon>
        <taxon>Nocardiaceae</taxon>
        <taxon>Rhodococcus</taxon>
    </lineage>
</organism>
<evidence type="ECO:0000313" key="7">
    <source>
        <dbReference type="EMBL" id="KOS53084.1"/>
    </source>
</evidence>
<feature type="transmembrane region" description="Helical" evidence="6">
    <location>
        <begin position="209"/>
        <end position="229"/>
    </location>
</feature>
<dbReference type="Proteomes" id="UP000037712">
    <property type="component" value="Unassembled WGS sequence"/>
</dbReference>
<dbReference type="GO" id="GO:0016020">
    <property type="term" value="C:membrane"/>
    <property type="evidence" value="ECO:0007669"/>
    <property type="project" value="UniProtKB-SubCell"/>
</dbReference>
<reference evidence="8" key="2">
    <citation type="submission" date="2015-01" db="EMBL/GenBank/DDBJ databases">
        <title>Draft genome sequence of potential hydrocarbon metabolising strain of Rhodococcus rhodochrous.</title>
        <authorList>
            <person name="Aggarwal R.K."/>
            <person name="Dawar C."/>
        </authorList>
    </citation>
    <scope>NUCLEOTIDE SEQUENCE [LARGE SCALE GENOMIC DNA]</scope>
    <source>
        <strain evidence="8">KG-21</strain>
    </source>
</reference>
<evidence type="ECO:0000256" key="3">
    <source>
        <dbReference type="ARBA" id="ARBA00022989"/>
    </source>
</evidence>
<comment type="subcellular location">
    <subcellularLocation>
        <location evidence="1">Membrane</location>
        <topology evidence="1">Multi-pass membrane protein</topology>
    </subcellularLocation>
</comment>
<keyword evidence="3 6" id="KW-1133">Transmembrane helix</keyword>
<feature type="transmembrane region" description="Helical" evidence="6">
    <location>
        <begin position="41"/>
        <end position="58"/>
    </location>
</feature>
<evidence type="ECO:0000313" key="8">
    <source>
        <dbReference type="Proteomes" id="UP000037712"/>
    </source>
</evidence>
<evidence type="ECO:0000256" key="2">
    <source>
        <dbReference type="ARBA" id="ARBA00022692"/>
    </source>
</evidence>
<dbReference type="Pfam" id="PF00860">
    <property type="entry name" value="Xan_ur_permease"/>
    <property type="match status" value="1"/>
</dbReference>
<feature type="transmembrane region" description="Helical" evidence="6">
    <location>
        <begin position="176"/>
        <end position="197"/>
    </location>
</feature>
<dbReference type="AlphaFoldDB" id="A0A0M8PBB6"/>
<dbReference type="InterPro" id="IPR006043">
    <property type="entry name" value="NCS2"/>
</dbReference>
<feature type="transmembrane region" description="Helical" evidence="6">
    <location>
        <begin position="353"/>
        <end position="375"/>
    </location>
</feature>
<evidence type="ECO:0000256" key="1">
    <source>
        <dbReference type="ARBA" id="ARBA00004141"/>
    </source>
</evidence>
<feature type="region of interest" description="Disordered" evidence="5">
    <location>
        <begin position="449"/>
        <end position="469"/>
    </location>
</feature>
<accession>A0A0M8PBB6</accession>
<name>A0A0M8PBB6_RHORH</name>
<comment type="caution">
    <text evidence="7">The sequence shown here is derived from an EMBL/GenBank/DDBJ whole genome shotgun (WGS) entry which is preliminary data.</text>
</comment>
<evidence type="ECO:0000256" key="6">
    <source>
        <dbReference type="SAM" id="Phobius"/>
    </source>
</evidence>
<dbReference type="PATRIC" id="fig|1441923.3.peg.6008"/>
<keyword evidence="2 6" id="KW-0812">Transmembrane</keyword>
<feature type="transmembrane region" description="Helical" evidence="6">
    <location>
        <begin position="381"/>
        <end position="401"/>
    </location>
</feature>
<evidence type="ECO:0000256" key="5">
    <source>
        <dbReference type="SAM" id="MobiDB-lite"/>
    </source>
</evidence>
<dbReference type="EMBL" id="AZYO01000176">
    <property type="protein sequence ID" value="KOS53084.1"/>
    <property type="molecule type" value="Genomic_DNA"/>
</dbReference>
<feature type="transmembrane region" description="Helical" evidence="6">
    <location>
        <begin position="115"/>
        <end position="135"/>
    </location>
</feature>
<sequence>MSLRTPYLLKREAGQEQPYWKAGPFKIRLPLIHYPLESIEALQGVVLVVVGLAIIPLMETHLGVPYEVGLTWAVLSMALYLLPVTLGVPFVPGWITPALPLVVIFLGNYEPGPDAVKALVALHLMVSAIFFVLYITKLGGRIVHAIPVSIKGGILIGVGIAAIYGEIGEDGQITETPISIIVGGLVCLFGLFSVSLGRLRLRSKIAARIANYGILPGLIVAMLVGWMTAEYPLPDIQWGLTEIDLTQAWQYSPFVLGFPGIDMFVAAIPTALIAYIIAYGDIIVGEEIVKRESRTRTDEILEIDIDRLHLATGIRNLLHGLFAPHPGLAGPIFTAVTTSISARFAFGRRAMESLYSGVGTFYFVASAAIFFLPLITLFQPVLPIALSLTLLITGYVCMLIGMAQLKTSTQQGIAGITGVVLAIEGTLWGIATGIVLYILLERTSLFPAARTPSPKPGSGTESEIPAPER</sequence>
<proteinExistence type="predicted"/>
<feature type="transmembrane region" description="Helical" evidence="6">
    <location>
        <begin position="70"/>
        <end position="95"/>
    </location>
</feature>
<feature type="transmembrane region" description="Helical" evidence="6">
    <location>
        <begin position="142"/>
        <end position="164"/>
    </location>
</feature>
<gene>
    <name evidence="7" type="ORF">Z051_27510</name>
</gene>
<dbReference type="GO" id="GO:0015205">
    <property type="term" value="F:nucleobase transmembrane transporter activity"/>
    <property type="evidence" value="ECO:0007669"/>
    <property type="project" value="UniProtKB-ARBA"/>
</dbReference>
<feature type="transmembrane region" description="Helical" evidence="6">
    <location>
        <begin position="263"/>
        <end position="284"/>
    </location>
</feature>
<reference evidence="7 8" key="1">
    <citation type="journal article" date="2015" name="Genome Announc.">
        <title>Draft Genome Sequence of Rhodococcus rhodochrous Strain KG-21, a Soil Isolate from Oil Fields of Krishna-Godavari Basin, India.</title>
        <authorList>
            <person name="Dawar C."/>
            <person name="Aggarwal R.K."/>
        </authorList>
    </citation>
    <scope>NUCLEOTIDE SEQUENCE [LARGE SCALE GENOMIC DNA]</scope>
    <source>
        <strain evidence="7 8">KG-21</strain>
    </source>
</reference>
<protein>
    <submittedName>
        <fullName evidence="7">Xanthine/uracil/vitamin C permease</fullName>
    </submittedName>
</protein>
<evidence type="ECO:0000256" key="4">
    <source>
        <dbReference type="ARBA" id="ARBA00023136"/>
    </source>
</evidence>